<keyword evidence="1" id="KW-0732">Signal</keyword>
<accession>A0ABM9I8D2</accession>
<feature type="signal peptide" evidence="1">
    <location>
        <begin position="1"/>
        <end position="27"/>
    </location>
</feature>
<dbReference type="InterPro" id="IPR023614">
    <property type="entry name" value="Porin_dom_sf"/>
</dbReference>
<protein>
    <submittedName>
        <fullName evidence="2">Phosphate-selective porin</fullName>
    </submittedName>
</protein>
<evidence type="ECO:0000313" key="2">
    <source>
        <dbReference type="EMBL" id="CAI8957397.1"/>
    </source>
</evidence>
<gene>
    <name evidence="2" type="ORF">MSZNOR_4585</name>
</gene>
<reference evidence="2 3" key="1">
    <citation type="submission" date="2023-03" db="EMBL/GenBank/DDBJ databases">
        <authorList>
            <person name="Pearce D."/>
        </authorList>
    </citation>
    <scope>NUCLEOTIDE SEQUENCE [LARGE SCALE GENOMIC DNA]</scope>
    <source>
        <strain evidence="2">Msz</strain>
    </source>
</reference>
<name>A0ABM9I8D2_9GAMM</name>
<evidence type="ECO:0000313" key="3">
    <source>
        <dbReference type="Proteomes" id="UP001162030"/>
    </source>
</evidence>
<sequence length="398" mass="45906">MISLFCCKRIRFSVVLLVFYSCHESFADWKDTFQYHGFISQNFVLTSENNFYGDSEDGSFDFTEAGVNVSLRPLSRLGLAAQVLYRRAGELEDEEVRLDYGVLDFTALEKANTRAGLRLGRVKNPLGLYNETRDVAFTRPSIFLPQSIYFDRTRNFALSMDGGQFYTEYESSIGQFFLRANMGFPTVDKALEVILFGGRNQPGEFDTELTYLGQIGYDFSGGLIRLAFSAASIHASYKPGNADVFSEGDFWFQPYIFSIQYNGEKFSLTGEYALRNTRLRHFGPFLPNTAFTGESYYIQGAYRITDEVEVMVRYDVLYQNVNDRYGERFEQRTGRPGFNRFAKDWTVGLRWDITPSWMVRAEYHRVHGTGWLADTENPDPQKLDPDWDLFALELSFRF</sequence>
<organism evidence="2 3">
    <name type="scientific">Methylocaldum szegediense</name>
    <dbReference type="NCBI Taxonomy" id="73780"/>
    <lineage>
        <taxon>Bacteria</taxon>
        <taxon>Pseudomonadati</taxon>
        <taxon>Pseudomonadota</taxon>
        <taxon>Gammaproteobacteria</taxon>
        <taxon>Methylococcales</taxon>
        <taxon>Methylococcaceae</taxon>
        <taxon>Methylocaldum</taxon>
    </lineage>
</organism>
<feature type="chain" id="PRO_5045153931" evidence="1">
    <location>
        <begin position="28"/>
        <end position="398"/>
    </location>
</feature>
<keyword evidence="3" id="KW-1185">Reference proteome</keyword>
<dbReference type="EMBL" id="OX458333">
    <property type="protein sequence ID" value="CAI8957397.1"/>
    <property type="molecule type" value="Genomic_DNA"/>
</dbReference>
<dbReference type="Gene3D" id="2.40.160.10">
    <property type="entry name" value="Porin"/>
    <property type="match status" value="1"/>
</dbReference>
<proteinExistence type="predicted"/>
<dbReference type="RefSeq" id="WP_036268086.1">
    <property type="nucleotide sequence ID" value="NZ_OX458333.1"/>
</dbReference>
<dbReference type="SUPFAM" id="SSF56935">
    <property type="entry name" value="Porins"/>
    <property type="match status" value="1"/>
</dbReference>
<evidence type="ECO:0000256" key="1">
    <source>
        <dbReference type="SAM" id="SignalP"/>
    </source>
</evidence>
<dbReference type="Proteomes" id="UP001162030">
    <property type="component" value="Chromosome"/>
</dbReference>